<dbReference type="InterPro" id="IPR025312">
    <property type="entry name" value="DUF4216"/>
</dbReference>
<evidence type="ECO:0000259" key="2">
    <source>
        <dbReference type="Pfam" id="PF13952"/>
    </source>
</evidence>
<dbReference type="AlphaFoldDB" id="A0A803MYT9"/>
<evidence type="ECO:0000313" key="4">
    <source>
        <dbReference type="EnsemblPlants" id="AUR62037442-RA:cds"/>
    </source>
</evidence>
<dbReference type="PANTHER" id="PTHR48258">
    <property type="entry name" value="DUF4218 DOMAIN-CONTAINING PROTEIN-RELATED"/>
    <property type="match status" value="1"/>
</dbReference>
<dbReference type="PANTHER" id="PTHR48258:SF3">
    <property type="entry name" value="FK506-BINDING PROTEIN 4-LIKE ISOFORM X1"/>
    <property type="match status" value="1"/>
</dbReference>
<evidence type="ECO:0000256" key="1">
    <source>
        <dbReference type="SAM" id="MobiDB-lite"/>
    </source>
</evidence>
<feature type="domain" description="DUF4218" evidence="3">
    <location>
        <begin position="1"/>
        <end position="63"/>
    </location>
</feature>
<dbReference type="EnsemblPlants" id="AUR62037442-RA">
    <property type="protein sequence ID" value="AUR62037442-RA:cds"/>
    <property type="gene ID" value="AUR62037442"/>
</dbReference>
<feature type="region of interest" description="Disordered" evidence="1">
    <location>
        <begin position="264"/>
        <end position="289"/>
    </location>
</feature>
<organism evidence="4 5">
    <name type="scientific">Chenopodium quinoa</name>
    <name type="common">Quinoa</name>
    <dbReference type="NCBI Taxonomy" id="63459"/>
    <lineage>
        <taxon>Eukaryota</taxon>
        <taxon>Viridiplantae</taxon>
        <taxon>Streptophyta</taxon>
        <taxon>Embryophyta</taxon>
        <taxon>Tracheophyta</taxon>
        <taxon>Spermatophyta</taxon>
        <taxon>Magnoliopsida</taxon>
        <taxon>eudicotyledons</taxon>
        <taxon>Gunneridae</taxon>
        <taxon>Pentapetalae</taxon>
        <taxon>Caryophyllales</taxon>
        <taxon>Chenopodiaceae</taxon>
        <taxon>Chenopodioideae</taxon>
        <taxon>Atripliceae</taxon>
        <taxon>Chenopodium</taxon>
    </lineage>
</organism>
<dbReference type="Pfam" id="PF13952">
    <property type="entry name" value="DUF4216"/>
    <property type="match status" value="1"/>
</dbReference>
<sequence length="289" mass="33320">MVHLCLHLATEAKIGGPVQYRWMYPLERSEGSIAEGYIIEECMYFCSKYLNEIETKFNQPERNDDAENDDYKGLSIFASSGVPLGKAKCRSLSEEELTQVRKYVLKNCDEAQTYLDEYEESTSNKNLVDWFRDRVIDLPNDCNYQVVKDLKTLALGPLNLCSMLQWDSCNWIQIPHKEYRNEKDGKRVVLFHCDWWDVNRVGRGVKVDKHGNVSVNSLCSLRTKEPFVLRSQAQQVFYVSGGLDPDWLVVVKTHPRHHYNVVEKEGTESEEDALQQLQSEGAHISSSNE</sequence>
<accession>A0A803MYT9</accession>
<evidence type="ECO:0000259" key="3">
    <source>
        <dbReference type="Pfam" id="PF13960"/>
    </source>
</evidence>
<proteinExistence type="predicted"/>
<keyword evidence="5" id="KW-1185">Reference proteome</keyword>
<dbReference type="Pfam" id="PF13960">
    <property type="entry name" value="DUF4218"/>
    <property type="match status" value="1"/>
</dbReference>
<protein>
    <recommendedName>
        <fullName evidence="6">DUF4218 domain-containing protein</fullName>
    </recommendedName>
</protein>
<evidence type="ECO:0000313" key="5">
    <source>
        <dbReference type="Proteomes" id="UP000596660"/>
    </source>
</evidence>
<feature type="compositionally biased region" description="Polar residues" evidence="1">
    <location>
        <begin position="275"/>
        <end position="289"/>
    </location>
</feature>
<name>A0A803MYT9_CHEQI</name>
<reference evidence="4" key="2">
    <citation type="submission" date="2021-03" db="UniProtKB">
        <authorList>
            <consortium name="EnsemblPlants"/>
        </authorList>
    </citation>
    <scope>IDENTIFICATION</scope>
</reference>
<reference evidence="4" key="1">
    <citation type="journal article" date="2017" name="Nature">
        <title>The genome of Chenopodium quinoa.</title>
        <authorList>
            <person name="Jarvis D.E."/>
            <person name="Ho Y.S."/>
            <person name="Lightfoot D.J."/>
            <person name="Schmoeckel S.M."/>
            <person name="Li B."/>
            <person name="Borm T.J.A."/>
            <person name="Ohyanagi H."/>
            <person name="Mineta K."/>
            <person name="Michell C.T."/>
            <person name="Saber N."/>
            <person name="Kharbatia N.M."/>
            <person name="Rupper R.R."/>
            <person name="Sharp A.R."/>
            <person name="Dally N."/>
            <person name="Boughton B.A."/>
            <person name="Woo Y.H."/>
            <person name="Gao G."/>
            <person name="Schijlen E.G.W.M."/>
            <person name="Guo X."/>
            <person name="Momin A.A."/>
            <person name="Negrao S."/>
            <person name="Al-Babili S."/>
            <person name="Gehring C."/>
            <person name="Roessner U."/>
            <person name="Jung C."/>
            <person name="Murphy K."/>
            <person name="Arold S.T."/>
            <person name="Gojobori T."/>
            <person name="van der Linden C.G."/>
            <person name="van Loo E.N."/>
            <person name="Jellen E.N."/>
            <person name="Maughan P.J."/>
            <person name="Tester M."/>
        </authorList>
    </citation>
    <scope>NUCLEOTIDE SEQUENCE [LARGE SCALE GENOMIC DNA]</scope>
    <source>
        <strain evidence="4">cv. PI 614886</strain>
    </source>
</reference>
<feature type="domain" description="DUF4216" evidence="2">
    <location>
        <begin position="179"/>
        <end position="250"/>
    </location>
</feature>
<dbReference type="Proteomes" id="UP000596660">
    <property type="component" value="Unplaced"/>
</dbReference>
<evidence type="ECO:0008006" key="6">
    <source>
        <dbReference type="Google" id="ProtNLM"/>
    </source>
</evidence>
<dbReference type="InterPro" id="IPR025452">
    <property type="entry name" value="DUF4218"/>
</dbReference>
<dbReference type="Gramene" id="AUR62037442-RA">
    <property type="protein sequence ID" value="AUR62037442-RA:cds"/>
    <property type="gene ID" value="AUR62037442"/>
</dbReference>